<dbReference type="Pfam" id="PF14278">
    <property type="entry name" value="TetR_C_8"/>
    <property type="match status" value="1"/>
</dbReference>
<name>A0A387FR49_9HYPH</name>
<keyword evidence="5" id="KW-1185">Reference proteome</keyword>
<dbReference type="InterPro" id="IPR009057">
    <property type="entry name" value="Homeodomain-like_sf"/>
</dbReference>
<protein>
    <submittedName>
        <fullName evidence="4">TetR/AcrR family transcriptional regulator</fullName>
    </submittedName>
</protein>
<dbReference type="InterPro" id="IPR001647">
    <property type="entry name" value="HTH_TetR"/>
</dbReference>
<dbReference type="InterPro" id="IPR050624">
    <property type="entry name" value="HTH-type_Tx_Regulator"/>
</dbReference>
<dbReference type="GO" id="GO:0003677">
    <property type="term" value="F:DNA binding"/>
    <property type="evidence" value="ECO:0007669"/>
    <property type="project" value="UniProtKB-UniRule"/>
</dbReference>
<reference evidence="4 5" key="1">
    <citation type="submission" date="2018-10" db="EMBL/GenBank/DDBJ databases">
        <title>Rhizobium etli, R. leguminosarum and a new Rhizobium genospecies from Phaseolus dumosus.</title>
        <authorList>
            <person name="Ramirez-Puebla S.T."/>
            <person name="Rogel-Hernandez M.A."/>
            <person name="Guerrero G."/>
            <person name="Ormeno-Orrillo E."/>
            <person name="Martinez-Romero J.C."/>
            <person name="Negrete-Yankelevich S."/>
            <person name="Martinez-Romero E."/>
        </authorList>
    </citation>
    <scope>NUCLEOTIDE SEQUENCE [LARGE SCALE GENOMIC DNA]</scope>
    <source>
        <strain evidence="4 5">CCGE525</strain>
    </source>
</reference>
<organism evidence="4 5">
    <name type="scientific">Rhizobium jaguaris</name>
    <dbReference type="NCBI Taxonomy" id="1312183"/>
    <lineage>
        <taxon>Bacteria</taxon>
        <taxon>Pseudomonadati</taxon>
        <taxon>Pseudomonadota</taxon>
        <taxon>Alphaproteobacteria</taxon>
        <taxon>Hyphomicrobiales</taxon>
        <taxon>Rhizobiaceae</taxon>
        <taxon>Rhizobium/Agrobacterium group</taxon>
        <taxon>Rhizobium</taxon>
    </lineage>
</organism>
<sequence length="216" mass="24336">MLLDIGWVSVRNCALWAAMAMKIERADKMSTIDRRVMRTRALLQNALIALIPERGYAAITVEDICEKANIGRSTFYTHYAGKDELRSATIDAHLRFPRDRSPSVHADKSHFFAFSLPMFEHAIAFRSLHHVLLASGDDTIHDELRERIRRAVRSELIAKRIGETEVPVEFAVQFISGAFLAVLAWWVAAETDLSPVEVNALFQKTAANGLRDMTAK</sequence>
<accession>A0A387FR49</accession>
<evidence type="ECO:0000256" key="1">
    <source>
        <dbReference type="ARBA" id="ARBA00023125"/>
    </source>
</evidence>
<dbReference type="KEGG" id="rjg:CCGE525_02325"/>
<keyword evidence="1 2" id="KW-0238">DNA-binding</keyword>
<evidence type="ECO:0000313" key="5">
    <source>
        <dbReference type="Proteomes" id="UP000282195"/>
    </source>
</evidence>
<dbReference type="EMBL" id="CP032694">
    <property type="protein sequence ID" value="AYG61258.1"/>
    <property type="molecule type" value="Genomic_DNA"/>
</dbReference>
<dbReference type="Pfam" id="PF00440">
    <property type="entry name" value="TetR_N"/>
    <property type="match status" value="1"/>
</dbReference>
<dbReference type="AlphaFoldDB" id="A0A387FR49"/>
<dbReference type="PROSITE" id="PS50977">
    <property type="entry name" value="HTH_TETR_2"/>
    <property type="match status" value="1"/>
</dbReference>
<feature type="domain" description="HTH tetR-type" evidence="3">
    <location>
        <begin position="37"/>
        <end position="97"/>
    </location>
</feature>
<evidence type="ECO:0000256" key="2">
    <source>
        <dbReference type="PROSITE-ProRule" id="PRU00335"/>
    </source>
</evidence>
<gene>
    <name evidence="4" type="ORF">CCGE525_02325</name>
</gene>
<evidence type="ECO:0000313" key="4">
    <source>
        <dbReference type="EMBL" id="AYG61258.1"/>
    </source>
</evidence>
<dbReference type="PANTHER" id="PTHR43479:SF7">
    <property type="entry name" value="TETR-FAMILY TRANSCRIPTIONAL REGULATOR"/>
    <property type="match status" value="1"/>
</dbReference>
<dbReference type="Gene3D" id="1.10.357.10">
    <property type="entry name" value="Tetracycline Repressor, domain 2"/>
    <property type="match status" value="1"/>
</dbReference>
<proteinExistence type="predicted"/>
<dbReference type="OrthoDB" id="9811084at2"/>
<evidence type="ECO:0000259" key="3">
    <source>
        <dbReference type="PROSITE" id="PS50977"/>
    </source>
</evidence>
<feature type="DNA-binding region" description="H-T-H motif" evidence="2">
    <location>
        <begin position="60"/>
        <end position="79"/>
    </location>
</feature>
<dbReference type="InterPro" id="IPR039532">
    <property type="entry name" value="TetR_C_Firmicutes"/>
</dbReference>
<dbReference type="Proteomes" id="UP000282195">
    <property type="component" value="Chromosome"/>
</dbReference>
<dbReference type="SUPFAM" id="SSF46689">
    <property type="entry name" value="Homeodomain-like"/>
    <property type="match status" value="1"/>
</dbReference>
<dbReference type="PANTHER" id="PTHR43479">
    <property type="entry name" value="ACREF/ENVCD OPERON REPRESSOR-RELATED"/>
    <property type="match status" value="1"/>
</dbReference>